<accession>A0A166IGY6</accession>
<keyword evidence="6" id="KW-1185">Reference proteome</keyword>
<feature type="domain" description="BRO1" evidence="4">
    <location>
        <begin position="1"/>
        <end position="469"/>
    </location>
</feature>
<dbReference type="Pfam" id="PF03097">
    <property type="entry name" value="BRO1"/>
    <property type="match status" value="1"/>
</dbReference>
<dbReference type="GO" id="GO:0071467">
    <property type="term" value="P:cellular response to pH"/>
    <property type="evidence" value="ECO:0007669"/>
    <property type="project" value="InterPro"/>
</dbReference>
<dbReference type="EMBL" id="KV417560">
    <property type="protein sequence ID" value="KZP19804.1"/>
    <property type="molecule type" value="Genomic_DNA"/>
</dbReference>
<protein>
    <recommendedName>
        <fullName evidence="2">pH-response regulator protein palC</fullName>
    </recommendedName>
</protein>
<sequence>MSTYLYELPTTGAISFAEFCLDDAASYAASISEATQARANLRTALKESKRDHGEKDYLRLIKVVEEYLPHLYGIMSCIGGGELGLRTHPEFSWRTTLSANLFNTSPRLQLPTLFAEIASSLLTYAFALSNLARSSVASLGAYERERGISDIERKAKDEKLNFAVTLLCKASGIFSHISEDVLVDWDKSISQSTSPDTARPPDLSREVNAALAKLALADAQTLAIRKLLSKSAYDSTVTPGPPLPASHPSPALIAKLHLECSTLYSSARSLAKTPSSSKNKGKHKESPAGADGEVSADLRRYLQDEGAFHGALSRKWLGVDAGENGSTPKAGEAVAFLAWAKKELEELKDGGRSFGPGKEKTRKGKVSEELDTVNVFFKHYKNVNDSLSFQPVPSQSELQSCIPAGRMAVAARKFAPPTPAFGPGSVEHTRRQAEALELADDGASADDRSPRNSSSVKAEGAYAGAGSYF</sequence>
<reference evidence="5 6" key="1">
    <citation type="journal article" date="2016" name="Mol. Biol. Evol.">
        <title>Comparative Genomics of Early-Diverging Mushroom-Forming Fungi Provides Insights into the Origins of Lignocellulose Decay Capabilities.</title>
        <authorList>
            <person name="Nagy L.G."/>
            <person name="Riley R."/>
            <person name="Tritt A."/>
            <person name="Adam C."/>
            <person name="Daum C."/>
            <person name="Floudas D."/>
            <person name="Sun H."/>
            <person name="Yadav J.S."/>
            <person name="Pangilinan J."/>
            <person name="Larsson K.H."/>
            <person name="Matsuura K."/>
            <person name="Barry K."/>
            <person name="Labutti K."/>
            <person name="Kuo R."/>
            <person name="Ohm R.A."/>
            <person name="Bhattacharya S.S."/>
            <person name="Shirouzu T."/>
            <person name="Yoshinaga Y."/>
            <person name="Martin F.M."/>
            <person name="Grigoriev I.V."/>
            <person name="Hibbett D.S."/>
        </authorList>
    </citation>
    <scope>NUCLEOTIDE SEQUENCE [LARGE SCALE GENOMIC DNA]</scope>
    <source>
        <strain evidence="5 6">CBS 109695</strain>
    </source>
</reference>
<name>A0A166IGY6_9AGAM</name>
<evidence type="ECO:0000256" key="2">
    <source>
        <dbReference type="ARBA" id="ARBA00022193"/>
    </source>
</evidence>
<proteinExistence type="inferred from homology"/>
<comment type="similarity">
    <text evidence="1">Belongs to the palC family.</text>
</comment>
<feature type="region of interest" description="Disordered" evidence="3">
    <location>
        <begin position="436"/>
        <end position="469"/>
    </location>
</feature>
<dbReference type="Gene3D" id="1.25.40.280">
    <property type="entry name" value="alix/aip1 like domains"/>
    <property type="match status" value="1"/>
</dbReference>
<dbReference type="AlphaFoldDB" id="A0A166IGY6"/>
<dbReference type="PROSITE" id="PS51180">
    <property type="entry name" value="BRO1"/>
    <property type="match status" value="1"/>
</dbReference>
<dbReference type="PANTHER" id="PTHR40463:SF1">
    <property type="entry name" value="PH-RESPONSE REGULATOR PROTEIN PALC"/>
    <property type="match status" value="1"/>
</dbReference>
<gene>
    <name evidence="5" type="ORF">FIBSPDRAFT_555115</name>
</gene>
<dbReference type="InterPro" id="IPR037505">
    <property type="entry name" value="pH-resp_palC"/>
</dbReference>
<evidence type="ECO:0000313" key="5">
    <source>
        <dbReference type="EMBL" id="KZP19804.1"/>
    </source>
</evidence>
<dbReference type="OrthoDB" id="10266451at2759"/>
<evidence type="ECO:0000313" key="6">
    <source>
        <dbReference type="Proteomes" id="UP000076532"/>
    </source>
</evidence>
<dbReference type="GO" id="GO:0005886">
    <property type="term" value="C:plasma membrane"/>
    <property type="evidence" value="ECO:0007669"/>
    <property type="project" value="TreeGrafter"/>
</dbReference>
<dbReference type="SMART" id="SM01041">
    <property type="entry name" value="BRO1"/>
    <property type="match status" value="1"/>
</dbReference>
<evidence type="ECO:0000256" key="1">
    <source>
        <dbReference type="ARBA" id="ARBA00010997"/>
    </source>
</evidence>
<dbReference type="InterPro" id="IPR038499">
    <property type="entry name" value="BRO1_sf"/>
</dbReference>
<evidence type="ECO:0000256" key="3">
    <source>
        <dbReference type="SAM" id="MobiDB-lite"/>
    </source>
</evidence>
<dbReference type="Proteomes" id="UP000076532">
    <property type="component" value="Unassembled WGS sequence"/>
</dbReference>
<organism evidence="5 6">
    <name type="scientific">Athelia psychrophila</name>
    <dbReference type="NCBI Taxonomy" id="1759441"/>
    <lineage>
        <taxon>Eukaryota</taxon>
        <taxon>Fungi</taxon>
        <taxon>Dikarya</taxon>
        <taxon>Basidiomycota</taxon>
        <taxon>Agaricomycotina</taxon>
        <taxon>Agaricomycetes</taxon>
        <taxon>Agaricomycetidae</taxon>
        <taxon>Atheliales</taxon>
        <taxon>Atheliaceae</taxon>
        <taxon>Athelia</taxon>
    </lineage>
</organism>
<evidence type="ECO:0000259" key="4">
    <source>
        <dbReference type="PROSITE" id="PS51180"/>
    </source>
</evidence>
<dbReference type="STRING" id="436010.A0A166IGY6"/>
<dbReference type="CDD" id="cd09245">
    <property type="entry name" value="BRO1_UmRIM23-like"/>
    <property type="match status" value="1"/>
</dbReference>
<dbReference type="PANTHER" id="PTHR40463">
    <property type="entry name" value="PH-RESPONSE REGULATOR PROTEIN PALC"/>
    <property type="match status" value="1"/>
</dbReference>
<dbReference type="InterPro" id="IPR004328">
    <property type="entry name" value="BRO1_dom"/>
</dbReference>
<feature type="region of interest" description="Disordered" evidence="3">
    <location>
        <begin position="271"/>
        <end position="292"/>
    </location>
</feature>